<dbReference type="InterPro" id="IPR027795">
    <property type="entry name" value="CASTOR_ACT_dom"/>
</dbReference>
<protein>
    <submittedName>
        <fullName evidence="3">Unannotated protein</fullName>
    </submittedName>
</protein>
<dbReference type="SUPFAM" id="SSF55021">
    <property type="entry name" value="ACT-like"/>
    <property type="match status" value="2"/>
</dbReference>
<dbReference type="PANTHER" id="PTHR31131:SF6">
    <property type="entry name" value="CASTOR ACT DOMAIN-CONTAINING PROTEIN"/>
    <property type="match status" value="1"/>
</dbReference>
<dbReference type="EMBL" id="CAFBPX010000014">
    <property type="protein sequence ID" value="CAB5029204.1"/>
    <property type="molecule type" value="Genomic_DNA"/>
</dbReference>
<reference evidence="3" key="1">
    <citation type="submission" date="2020-05" db="EMBL/GenBank/DDBJ databases">
        <authorList>
            <person name="Chiriac C."/>
            <person name="Salcher M."/>
            <person name="Ghai R."/>
            <person name="Kavagutti S V."/>
        </authorList>
    </citation>
    <scope>NUCLEOTIDE SEQUENCE</scope>
</reference>
<organism evidence="3">
    <name type="scientific">freshwater metagenome</name>
    <dbReference type="NCBI Taxonomy" id="449393"/>
    <lineage>
        <taxon>unclassified sequences</taxon>
        <taxon>metagenomes</taxon>
        <taxon>ecological metagenomes</taxon>
    </lineage>
</organism>
<sequence length="131" mass="13797">MIAPLTIETLEGEWSIARLPASEPVPEWAWSEIFSSVSRTSDELSIIAPSGQVPSGVKSESGFRVLTVRGPLAFDAKGILADLAGAIAAADVSLLALSTFDTDILLVRQQDLAGAVAALALRGHDLLDSRR</sequence>
<feature type="domain" description="A9CJY8-like N-terminal" evidence="2">
    <location>
        <begin position="12"/>
        <end position="55"/>
    </location>
</feature>
<evidence type="ECO:0000259" key="2">
    <source>
        <dbReference type="Pfam" id="PF21631"/>
    </source>
</evidence>
<dbReference type="PANTHER" id="PTHR31131">
    <property type="entry name" value="CHROMOSOME 1, WHOLE GENOME SHOTGUN SEQUENCE"/>
    <property type="match status" value="1"/>
</dbReference>
<dbReference type="InterPro" id="IPR049447">
    <property type="entry name" value="A9CJY8-like_N"/>
</dbReference>
<dbReference type="AlphaFoldDB" id="A0A6J7RKG8"/>
<evidence type="ECO:0000313" key="3">
    <source>
        <dbReference type="EMBL" id="CAB5029204.1"/>
    </source>
</evidence>
<dbReference type="Gene3D" id="3.30.2130.10">
    <property type="entry name" value="VC0802-like"/>
    <property type="match status" value="1"/>
</dbReference>
<dbReference type="Pfam" id="PF21631">
    <property type="entry name" value="A9CJY8-like_N"/>
    <property type="match status" value="1"/>
</dbReference>
<name>A0A6J7RKG8_9ZZZZ</name>
<gene>
    <name evidence="3" type="ORF">UFOPK4175_00156</name>
</gene>
<feature type="domain" description="CASTOR ACT" evidence="1">
    <location>
        <begin position="59"/>
        <end position="119"/>
    </location>
</feature>
<dbReference type="PIRSF" id="PIRSF008459">
    <property type="entry name" value="UCP008459"/>
    <property type="match status" value="1"/>
</dbReference>
<dbReference type="InterPro" id="IPR051719">
    <property type="entry name" value="CASTOR_mTORC1"/>
</dbReference>
<dbReference type="InterPro" id="IPR016540">
    <property type="entry name" value="UCP008459"/>
</dbReference>
<dbReference type="Pfam" id="PF13840">
    <property type="entry name" value="ACT_7"/>
    <property type="match status" value="1"/>
</dbReference>
<dbReference type="InterPro" id="IPR045865">
    <property type="entry name" value="ACT-like_dom_sf"/>
</dbReference>
<proteinExistence type="predicted"/>
<evidence type="ECO:0000259" key="1">
    <source>
        <dbReference type="Pfam" id="PF13840"/>
    </source>
</evidence>
<accession>A0A6J7RKG8</accession>